<sequence>MSEIQMASGRNTKIGCAVKMRGNVANVYCLYDLSSVARGLEPDALGDFTPKAKKMIKLVCFLIYAQINAKKVTDFQGYDCYLERVALRTATCPPVRADQKLFFWNMHNVSDSSMSNMDAAKEENRTNGKENLRSRHAMHEELGLYRERRVLSEGRSVHRTMKNDKVQ</sequence>
<dbReference type="EMBL" id="KE124879">
    <property type="protein sequence ID" value="EPB75986.1"/>
    <property type="molecule type" value="Genomic_DNA"/>
</dbReference>
<protein>
    <submittedName>
        <fullName evidence="1">Uncharacterized protein</fullName>
    </submittedName>
</protein>
<reference evidence="1 2" key="1">
    <citation type="submission" date="2013-05" db="EMBL/GenBank/DDBJ databases">
        <title>Draft genome of the parasitic nematode Anyclostoma ceylanicum.</title>
        <authorList>
            <person name="Mitreva M."/>
        </authorList>
    </citation>
    <scope>NUCLEOTIDE SEQUENCE [LARGE SCALE GENOMIC DNA]</scope>
</reference>
<evidence type="ECO:0000313" key="2">
    <source>
        <dbReference type="Proteomes" id="UP000054495"/>
    </source>
</evidence>
<name>A0A0D6M0X0_9BILA</name>
<gene>
    <name evidence="1" type="ORF">ANCCEY_04907</name>
</gene>
<proteinExistence type="predicted"/>
<dbReference type="AlphaFoldDB" id="A0A0D6M0X0"/>
<accession>A0A0D6M0X0</accession>
<evidence type="ECO:0000313" key="1">
    <source>
        <dbReference type="EMBL" id="EPB75986.1"/>
    </source>
</evidence>
<organism evidence="1 2">
    <name type="scientific">Ancylostoma ceylanicum</name>
    <dbReference type="NCBI Taxonomy" id="53326"/>
    <lineage>
        <taxon>Eukaryota</taxon>
        <taxon>Metazoa</taxon>
        <taxon>Ecdysozoa</taxon>
        <taxon>Nematoda</taxon>
        <taxon>Chromadorea</taxon>
        <taxon>Rhabditida</taxon>
        <taxon>Rhabditina</taxon>
        <taxon>Rhabditomorpha</taxon>
        <taxon>Strongyloidea</taxon>
        <taxon>Ancylostomatidae</taxon>
        <taxon>Ancylostomatinae</taxon>
        <taxon>Ancylostoma</taxon>
    </lineage>
</organism>
<dbReference type="Proteomes" id="UP000054495">
    <property type="component" value="Unassembled WGS sequence"/>
</dbReference>
<keyword evidence="2" id="KW-1185">Reference proteome</keyword>